<proteinExistence type="predicted"/>
<dbReference type="VEuPathDB" id="FungiDB:AJ78_01698"/>
<keyword evidence="2" id="KW-1185">Reference proteome</keyword>
<comment type="caution">
    <text evidence="1">The sequence shown here is derived from an EMBL/GenBank/DDBJ whole genome shotgun (WGS) entry which is preliminary data.</text>
</comment>
<evidence type="ECO:0000313" key="2">
    <source>
        <dbReference type="Proteomes" id="UP000182235"/>
    </source>
</evidence>
<organism evidence="1 2">
    <name type="scientific">Emergomyces pasteurianus Ep9510</name>
    <dbReference type="NCBI Taxonomy" id="1447872"/>
    <lineage>
        <taxon>Eukaryota</taxon>
        <taxon>Fungi</taxon>
        <taxon>Dikarya</taxon>
        <taxon>Ascomycota</taxon>
        <taxon>Pezizomycotina</taxon>
        <taxon>Eurotiomycetes</taxon>
        <taxon>Eurotiomycetidae</taxon>
        <taxon>Onygenales</taxon>
        <taxon>Ajellomycetaceae</taxon>
        <taxon>Emergomyces</taxon>
    </lineage>
</organism>
<dbReference type="EMBL" id="LGRN01000040">
    <property type="protein sequence ID" value="OJD18259.1"/>
    <property type="molecule type" value="Genomic_DNA"/>
</dbReference>
<dbReference type="AlphaFoldDB" id="A0A1J9QDH6"/>
<dbReference type="Proteomes" id="UP000182235">
    <property type="component" value="Unassembled WGS sequence"/>
</dbReference>
<evidence type="ECO:0000313" key="1">
    <source>
        <dbReference type="EMBL" id="OJD18259.1"/>
    </source>
</evidence>
<protein>
    <submittedName>
        <fullName evidence="1">Uncharacterized protein</fullName>
    </submittedName>
</protein>
<gene>
    <name evidence="1" type="ORF">AJ78_01698</name>
</gene>
<accession>A0A1J9QDH6</accession>
<name>A0A1J9QDH6_9EURO</name>
<reference evidence="1 2" key="1">
    <citation type="submission" date="2015-07" db="EMBL/GenBank/DDBJ databases">
        <title>Emmonsia species relationships and genome sequence.</title>
        <authorList>
            <consortium name="The Broad Institute Genomics Platform"/>
            <person name="Cuomo C.A."/>
            <person name="Munoz J.F."/>
            <person name="Imamovic A."/>
            <person name="Priest M.E."/>
            <person name="Young S."/>
            <person name="Clay O.K."/>
            <person name="McEwen J.G."/>
        </authorList>
    </citation>
    <scope>NUCLEOTIDE SEQUENCE [LARGE SCALE GENOMIC DNA]</scope>
    <source>
        <strain evidence="1 2">UAMH 9510</strain>
    </source>
</reference>
<dbReference type="STRING" id="1447872.A0A1J9QDH6"/>
<sequence>MSNHIFAQRLSLIYSVHEIDYKPRAVKYAYGTKLKTRAYQNVAKKGGGSLENVKACERKGKSYTKLMQEVGSAIIFKLNKNVSSLCENSLRNE</sequence>